<dbReference type="SUPFAM" id="SSF55785">
    <property type="entry name" value="PYP-like sensor domain (PAS domain)"/>
    <property type="match status" value="1"/>
</dbReference>
<dbReference type="Pfam" id="PF02518">
    <property type="entry name" value="HATPase_c"/>
    <property type="match status" value="1"/>
</dbReference>
<protein>
    <recommendedName>
        <fullName evidence="3">histidine kinase</fullName>
        <ecNumber evidence="3">2.7.13.3</ecNumber>
    </recommendedName>
</protein>
<dbReference type="Gene3D" id="1.10.287.130">
    <property type="match status" value="1"/>
</dbReference>
<dbReference type="Pfam" id="PF00512">
    <property type="entry name" value="HisKA"/>
    <property type="match status" value="1"/>
</dbReference>
<feature type="transmembrane region" description="Helical" evidence="9">
    <location>
        <begin position="98"/>
        <end position="120"/>
    </location>
</feature>
<proteinExistence type="predicted"/>
<dbReference type="PRINTS" id="PR00344">
    <property type="entry name" value="BCTRLSENSOR"/>
</dbReference>
<comment type="catalytic activity">
    <reaction evidence="1">
        <text>ATP + protein L-histidine = ADP + protein N-phospho-L-histidine.</text>
        <dbReference type="EC" id="2.7.13.3"/>
    </reaction>
</comment>
<dbReference type="PROSITE" id="PS50109">
    <property type="entry name" value="HIS_KIN"/>
    <property type="match status" value="1"/>
</dbReference>
<dbReference type="SMART" id="SM00388">
    <property type="entry name" value="HisKA"/>
    <property type="match status" value="1"/>
</dbReference>
<evidence type="ECO:0000256" key="3">
    <source>
        <dbReference type="ARBA" id="ARBA00012438"/>
    </source>
</evidence>
<feature type="transmembrane region" description="Helical" evidence="9">
    <location>
        <begin position="46"/>
        <end position="65"/>
    </location>
</feature>
<evidence type="ECO:0000256" key="4">
    <source>
        <dbReference type="ARBA" id="ARBA00022553"/>
    </source>
</evidence>
<feature type="transmembrane region" description="Helical" evidence="9">
    <location>
        <begin position="176"/>
        <end position="194"/>
    </location>
</feature>
<evidence type="ECO:0000313" key="11">
    <source>
        <dbReference type="EMBL" id="MBP2372280.1"/>
    </source>
</evidence>
<comment type="caution">
    <text evidence="11">The sequence shown here is derived from an EMBL/GenBank/DDBJ whole genome shotgun (WGS) entry which is preliminary data.</text>
</comment>
<dbReference type="InterPro" id="IPR036890">
    <property type="entry name" value="HATPase_C_sf"/>
</dbReference>
<evidence type="ECO:0000256" key="7">
    <source>
        <dbReference type="ARBA" id="ARBA00023012"/>
    </source>
</evidence>
<evidence type="ECO:0000256" key="9">
    <source>
        <dbReference type="SAM" id="Phobius"/>
    </source>
</evidence>
<dbReference type="InterPro" id="IPR005467">
    <property type="entry name" value="His_kinase_dom"/>
</dbReference>
<dbReference type="SUPFAM" id="SSF55874">
    <property type="entry name" value="ATPase domain of HSP90 chaperone/DNA topoisomerase II/histidine kinase"/>
    <property type="match status" value="1"/>
</dbReference>
<dbReference type="SMART" id="SM00387">
    <property type="entry name" value="HATPase_c"/>
    <property type="match status" value="1"/>
</dbReference>
<dbReference type="EMBL" id="JAGIOE010000001">
    <property type="protein sequence ID" value="MBP2372280.1"/>
    <property type="molecule type" value="Genomic_DNA"/>
</dbReference>
<dbReference type="Gene3D" id="3.30.450.20">
    <property type="entry name" value="PAS domain"/>
    <property type="match status" value="1"/>
</dbReference>
<keyword evidence="7" id="KW-0902">Two-component regulatory system</keyword>
<keyword evidence="5" id="KW-0808">Transferase</keyword>
<dbReference type="InterPro" id="IPR003661">
    <property type="entry name" value="HisK_dim/P_dom"/>
</dbReference>
<feature type="domain" description="Histidine kinase" evidence="10">
    <location>
        <begin position="352"/>
        <end position="565"/>
    </location>
</feature>
<accession>A0ABS4W7X8</accession>
<dbReference type="SUPFAM" id="SSF47384">
    <property type="entry name" value="Homodimeric domain of signal transducing histidine kinase"/>
    <property type="match status" value="1"/>
</dbReference>
<keyword evidence="9" id="KW-0472">Membrane</keyword>
<sequence>MSATNTGRQRHTGARLPSLISRLVTKGVPFADLPLRRKAGWSQTPMLLAVAIACILAAITAPGEIYGDGHFVAGVLLTLLNSVLAWTVPWTRLGPQSYLSIPALGLVAATLMAIGAYPWLTGVSLFIAFPVFWFAWSGVIPRTTLLLSFVVPLAATWLQLWHHHVSFSLETMAKPLLVPLAILALATTTVIAAHNATLAERQLRATLASSKRQTHLLNAVLNAANVGVVVVDRDGHDVFMNDVQRFQHRYATPESNPNPNESQLLIRAVSSDYEPVGELLDPHDRPVIRAIRQEEFTDELFAIGPLSNPMYLSTSARSFFGEDGAYDGAVTMFKNITPLIEASKTRDRFLANVSHELRTPLTSILGYLELLQDDAGLDHAHKHSVDVISRNSERMLHMVNDLLAAAAGHHQVNIVAMDLGAVIHAQIESLFPRADTAGIALLEGNLCHEAVLGDPLRLGQVVDNLVSNAIKYTDAGGSVTVEMSCNSKEISLRVIDTGHGMSDEDLQGLFTRFFRTDRARRSGLPGVGLGLAISQELVNAHGGTITAESKLGAGTTMTVTMPRKSPDPGTGSSVRPLGFPSMHPDSRH</sequence>
<dbReference type="InterPro" id="IPR003594">
    <property type="entry name" value="HATPase_dom"/>
</dbReference>
<keyword evidence="4" id="KW-0597">Phosphoprotein</keyword>
<dbReference type="Proteomes" id="UP000766570">
    <property type="component" value="Unassembled WGS sequence"/>
</dbReference>
<dbReference type="InterPro" id="IPR036097">
    <property type="entry name" value="HisK_dim/P_sf"/>
</dbReference>
<organism evidence="11 12">
    <name type="scientific">Paeniglutamicibacter psychrophenolicus</name>
    <dbReference type="NCBI Taxonomy" id="257454"/>
    <lineage>
        <taxon>Bacteria</taxon>
        <taxon>Bacillati</taxon>
        <taxon>Actinomycetota</taxon>
        <taxon>Actinomycetes</taxon>
        <taxon>Micrococcales</taxon>
        <taxon>Micrococcaceae</taxon>
        <taxon>Paeniglutamicibacter</taxon>
    </lineage>
</organism>
<dbReference type="RefSeq" id="WP_209905618.1">
    <property type="nucleotide sequence ID" value="NZ_BAAAMI010000009.1"/>
</dbReference>
<dbReference type="PANTHER" id="PTHR43047">
    <property type="entry name" value="TWO-COMPONENT HISTIDINE PROTEIN KINASE"/>
    <property type="match status" value="1"/>
</dbReference>
<dbReference type="CDD" id="cd00075">
    <property type="entry name" value="HATPase"/>
    <property type="match status" value="1"/>
</dbReference>
<comment type="subcellular location">
    <subcellularLocation>
        <location evidence="2">Cell membrane</location>
    </subcellularLocation>
</comment>
<dbReference type="InterPro" id="IPR035965">
    <property type="entry name" value="PAS-like_dom_sf"/>
</dbReference>
<gene>
    <name evidence="11" type="ORF">JOF46_000192</name>
</gene>
<reference evidence="11 12" key="1">
    <citation type="submission" date="2021-03" db="EMBL/GenBank/DDBJ databases">
        <title>Sequencing the genomes of 1000 actinobacteria strains.</title>
        <authorList>
            <person name="Klenk H.-P."/>
        </authorList>
    </citation>
    <scope>NUCLEOTIDE SEQUENCE [LARGE SCALE GENOMIC DNA]</scope>
    <source>
        <strain evidence="11 12">DSM 15454</strain>
    </source>
</reference>
<dbReference type="EC" id="2.7.13.3" evidence="3"/>
<dbReference type="InterPro" id="IPR004358">
    <property type="entry name" value="Sig_transdc_His_kin-like_C"/>
</dbReference>
<dbReference type="PANTHER" id="PTHR43047:SF72">
    <property type="entry name" value="OSMOSENSING HISTIDINE PROTEIN KINASE SLN1"/>
    <property type="match status" value="1"/>
</dbReference>
<keyword evidence="9" id="KW-0812">Transmembrane</keyword>
<evidence type="ECO:0000256" key="8">
    <source>
        <dbReference type="SAM" id="MobiDB-lite"/>
    </source>
</evidence>
<keyword evidence="12" id="KW-1185">Reference proteome</keyword>
<feature type="transmembrane region" description="Helical" evidence="9">
    <location>
        <begin position="132"/>
        <end position="155"/>
    </location>
</feature>
<keyword evidence="6 11" id="KW-0418">Kinase</keyword>
<feature type="region of interest" description="Disordered" evidence="8">
    <location>
        <begin position="551"/>
        <end position="588"/>
    </location>
</feature>
<keyword evidence="9" id="KW-1133">Transmembrane helix</keyword>
<evidence type="ECO:0000313" key="12">
    <source>
        <dbReference type="Proteomes" id="UP000766570"/>
    </source>
</evidence>
<evidence type="ECO:0000259" key="10">
    <source>
        <dbReference type="PROSITE" id="PS50109"/>
    </source>
</evidence>
<evidence type="ECO:0000256" key="1">
    <source>
        <dbReference type="ARBA" id="ARBA00000085"/>
    </source>
</evidence>
<name>A0ABS4W7X8_9MICC</name>
<dbReference type="GO" id="GO:0016301">
    <property type="term" value="F:kinase activity"/>
    <property type="evidence" value="ECO:0007669"/>
    <property type="project" value="UniProtKB-KW"/>
</dbReference>
<evidence type="ECO:0000256" key="6">
    <source>
        <dbReference type="ARBA" id="ARBA00022777"/>
    </source>
</evidence>
<evidence type="ECO:0000256" key="2">
    <source>
        <dbReference type="ARBA" id="ARBA00004236"/>
    </source>
</evidence>
<evidence type="ECO:0000256" key="5">
    <source>
        <dbReference type="ARBA" id="ARBA00022679"/>
    </source>
</evidence>
<feature type="transmembrane region" description="Helical" evidence="9">
    <location>
        <begin position="71"/>
        <end position="91"/>
    </location>
</feature>
<dbReference type="Gene3D" id="3.30.565.10">
    <property type="entry name" value="Histidine kinase-like ATPase, C-terminal domain"/>
    <property type="match status" value="1"/>
</dbReference>
<dbReference type="CDD" id="cd00082">
    <property type="entry name" value="HisKA"/>
    <property type="match status" value="1"/>
</dbReference>